<dbReference type="CDD" id="cd11524">
    <property type="entry name" value="SYLF"/>
    <property type="match status" value="1"/>
</dbReference>
<feature type="region of interest" description="Disordered" evidence="1">
    <location>
        <begin position="542"/>
        <end position="570"/>
    </location>
</feature>
<dbReference type="RefSeq" id="XP_014172071.1">
    <property type="nucleotide sequence ID" value="XM_014316596.1"/>
</dbReference>
<dbReference type="GeneID" id="25975516"/>
<accession>F0XI14</accession>
<feature type="compositionally biased region" description="Polar residues" evidence="1">
    <location>
        <begin position="715"/>
        <end position="724"/>
    </location>
</feature>
<feature type="region of interest" description="Disordered" evidence="1">
    <location>
        <begin position="118"/>
        <end position="161"/>
    </location>
</feature>
<organism evidence="4">
    <name type="scientific">Grosmannia clavigera (strain kw1407 / UAMH 11150)</name>
    <name type="common">Blue stain fungus</name>
    <name type="synonym">Graphiocladiella clavigera</name>
    <dbReference type="NCBI Taxonomy" id="655863"/>
    <lineage>
        <taxon>Eukaryota</taxon>
        <taxon>Fungi</taxon>
        <taxon>Dikarya</taxon>
        <taxon>Ascomycota</taxon>
        <taxon>Pezizomycotina</taxon>
        <taxon>Sordariomycetes</taxon>
        <taxon>Sordariomycetidae</taxon>
        <taxon>Ophiostomatales</taxon>
        <taxon>Ophiostomataceae</taxon>
        <taxon>Leptographium</taxon>
    </lineage>
</organism>
<feature type="compositionally biased region" description="Polar residues" evidence="1">
    <location>
        <begin position="28"/>
        <end position="40"/>
    </location>
</feature>
<feature type="compositionally biased region" description="Polar residues" evidence="1">
    <location>
        <begin position="423"/>
        <end position="440"/>
    </location>
</feature>
<feature type="compositionally biased region" description="Polar residues" evidence="1">
    <location>
        <begin position="659"/>
        <end position="674"/>
    </location>
</feature>
<feature type="domain" description="Ysc84 actin-binding" evidence="2">
    <location>
        <begin position="212"/>
        <end position="348"/>
    </location>
</feature>
<feature type="region of interest" description="Disordered" evidence="1">
    <location>
        <begin position="583"/>
        <end position="602"/>
    </location>
</feature>
<feature type="region of interest" description="Disordered" evidence="1">
    <location>
        <begin position="650"/>
        <end position="724"/>
    </location>
</feature>
<dbReference type="OrthoDB" id="443981at2759"/>
<feature type="region of interest" description="Disordered" evidence="1">
    <location>
        <begin position="477"/>
        <end position="511"/>
    </location>
</feature>
<dbReference type="STRING" id="655863.F0XI14"/>
<dbReference type="PANTHER" id="PTHR15629">
    <property type="entry name" value="SH3YL1 PROTEIN"/>
    <property type="match status" value="1"/>
</dbReference>
<keyword evidence="4" id="KW-1185">Reference proteome</keyword>
<dbReference type="InParanoid" id="F0XI14"/>
<dbReference type="HOGENOM" id="CLU_009742_0_1_1"/>
<evidence type="ECO:0000259" key="2">
    <source>
        <dbReference type="Pfam" id="PF04366"/>
    </source>
</evidence>
<evidence type="ECO:0000256" key="1">
    <source>
        <dbReference type="SAM" id="MobiDB-lite"/>
    </source>
</evidence>
<gene>
    <name evidence="3" type="ORF">CMQ_2518</name>
</gene>
<feature type="region of interest" description="Disordered" evidence="1">
    <location>
        <begin position="416"/>
        <end position="440"/>
    </location>
</feature>
<reference evidence="3 4" key="1">
    <citation type="journal article" date="2011" name="Proc. Natl. Acad. Sci. U.S.A.">
        <title>Genome and transcriptome analyses of the mountain pine beetle-fungal symbiont Grosmannia clavigera, a lodgepole pine pathogen.</title>
        <authorList>
            <person name="DiGuistini S."/>
            <person name="Wang Y."/>
            <person name="Liao N.Y."/>
            <person name="Taylor G."/>
            <person name="Tanguay P."/>
            <person name="Feau N."/>
            <person name="Henrissat B."/>
            <person name="Chan S.K."/>
            <person name="Hesse-Orce U."/>
            <person name="Alamouti S.M."/>
            <person name="Tsui C.K.M."/>
            <person name="Docking R.T."/>
            <person name="Levasseur A."/>
            <person name="Haridas S."/>
            <person name="Robertson G."/>
            <person name="Birol I."/>
            <person name="Holt R.A."/>
            <person name="Marra M.A."/>
            <person name="Hamelin R.C."/>
            <person name="Hirst M."/>
            <person name="Jones S.J.M."/>
            <person name="Bohlmann J."/>
            <person name="Breuil C."/>
        </authorList>
    </citation>
    <scope>NUCLEOTIDE SEQUENCE [LARGE SCALE GENOMIC DNA]</scope>
    <source>
        <strain evidence="4">kw1407 / UAMH 11150</strain>
    </source>
</reference>
<dbReference type="AlphaFoldDB" id="F0XI14"/>
<dbReference type="eggNOG" id="KOG1843">
    <property type="taxonomic scope" value="Eukaryota"/>
</dbReference>
<dbReference type="Proteomes" id="UP000007796">
    <property type="component" value="Unassembled WGS sequence"/>
</dbReference>
<dbReference type="GO" id="GO:0035091">
    <property type="term" value="F:phosphatidylinositol binding"/>
    <property type="evidence" value="ECO:0007669"/>
    <property type="project" value="TreeGrafter"/>
</dbReference>
<dbReference type="InterPro" id="IPR051702">
    <property type="entry name" value="SH3_domain_YSC84-like"/>
</dbReference>
<dbReference type="InterPro" id="IPR007461">
    <property type="entry name" value="Ysc84_actin-binding"/>
</dbReference>
<feature type="region of interest" description="Disordered" evidence="1">
    <location>
        <begin position="16"/>
        <end position="44"/>
    </location>
</feature>
<dbReference type="PANTHER" id="PTHR15629:SF8">
    <property type="entry name" value="DUF500 DOMAIN PROTEIN (AFU_ORTHOLOGUE AFUA_5G07310)"/>
    <property type="match status" value="1"/>
</dbReference>
<protein>
    <submittedName>
        <fullName evidence="3">Duf500 domain containing protein</fullName>
    </submittedName>
</protein>
<name>F0XI14_GROCL</name>
<feature type="compositionally biased region" description="Basic and acidic residues" evidence="1">
    <location>
        <begin position="679"/>
        <end position="691"/>
    </location>
</feature>
<proteinExistence type="predicted"/>
<feature type="compositionally biased region" description="Polar residues" evidence="1">
    <location>
        <begin position="477"/>
        <end position="488"/>
    </location>
</feature>
<dbReference type="Pfam" id="PF04366">
    <property type="entry name" value="Ysc84"/>
    <property type="match status" value="1"/>
</dbReference>
<feature type="compositionally biased region" description="Low complexity" evidence="1">
    <location>
        <begin position="119"/>
        <end position="138"/>
    </location>
</feature>
<evidence type="ECO:0000313" key="3">
    <source>
        <dbReference type="EMBL" id="EFX02589.1"/>
    </source>
</evidence>
<evidence type="ECO:0000313" key="4">
    <source>
        <dbReference type="Proteomes" id="UP000007796"/>
    </source>
</evidence>
<dbReference type="EMBL" id="GL629769">
    <property type="protein sequence ID" value="EFX02589.1"/>
    <property type="molecule type" value="Genomic_DNA"/>
</dbReference>
<sequence length="724" mass="76962">MQRVSSLLPLWERAKPVDSTGDGAAKRASSNTIPTASKANRPSKKFSWADRIGLGRSLSVSPATASTGSMRPVSVSVTVPRQMGREAYWPTTLDHECEKAARILKSFCTDGFLDEAVDSIPTSPTSRSSITSLSSPRFPSRRSNDAPPTSPTTSVSTVKKKIPPRVVQEAVGLAIFSCMRSGLWMSGSGGSGILIARKADGTWSPPSGIMLHTSTLAFVIGVDIYDCVLIINSVTALEMFTRPRLTLGADVPLTVGPLTTVGLLENDFRWNNEMGNTVLTYLKARGRYRPAQLHGSLVTERSNENERFYSEDNTSGGTEPIDVLDILAGNIGKSVPEIVPLFEAIKAAEGRSDFDAAIMEQLSMQPAPGDADIVDTPALLPPTSPKASNFGLLDAADPDPFGIIALEMAGLEIREAGSKHRPSSNQFDYTASPTSPTFTHFNRQSADATLEHGSRASYMSTRTQATSMNDACTQTDVAETPDTSFSPTHSDDGKDGHASTTSEKVSSPVPELALRNSPVALATASRESRIIQAKGSLVTIPKRIPPPLPLRSPARRSRAGISDFGDMSATNTPFRQSFQSTSALLTPSAQPEAETTEAPTARSVEIAASTLPTETTASAVTLPEFISAEKAVPTPSPSSTVVEFSATVAKEAKKEDSVDSSPMSRTTEFTASSVDDSDREPRTPRLDEHSAVAECGSLSAVKPEEDLEGEAQMGPPNSSTITVV</sequence>